<dbReference type="eggNOG" id="arCOG02626">
    <property type="taxonomic scope" value="Archaea"/>
</dbReference>
<evidence type="ECO:0000313" key="6">
    <source>
        <dbReference type="Proteomes" id="UP000001931"/>
    </source>
</evidence>
<dbReference type="GO" id="GO:0009307">
    <property type="term" value="P:DNA restriction-modification system"/>
    <property type="evidence" value="ECO:0007669"/>
    <property type="project" value="UniProtKB-KW"/>
</dbReference>
<dbReference type="InterPro" id="IPR052021">
    <property type="entry name" value="Type-I_RS_S_subunit"/>
</dbReference>
<dbReference type="RefSeq" id="WP_011406084.1">
    <property type="nucleotide sequence ID" value="NC_007681.1"/>
</dbReference>
<reference evidence="5 6" key="1">
    <citation type="journal article" date="2006" name="J. Bacteriol.">
        <title>The genome sequence of Methanosphaera stadtmanae reveals why this human intestinal archaeon is restricted to methanol and H2 for methane formation and ATP synthesis.</title>
        <authorList>
            <person name="Fricke W.F."/>
            <person name="Seedorf H."/>
            <person name="Henne A."/>
            <person name="Kruer M."/>
            <person name="Liesegang H."/>
            <person name="Hedderich R."/>
            <person name="Gottschalk G."/>
            <person name="Thauer R.K."/>
        </authorList>
    </citation>
    <scope>NUCLEOTIDE SEQUENCE [LARGE SCALE GENOMIC DNA]</scope>
    <source>
        <strain evidence="6">ATCC 43021 / DSM 3091 / JCM 11832 / MCB-3</strain>
    </source>
</reference>
<dbReference type="PANTHER" id="PTHR30408:SF12">
    <property type="entry name" value="TYPE I RESTRICTION ENZYME MJAVIII SPECIFICITY SUBUNIT"/>
    <property type="match status" value="1"/>
</dbReference>
<name>Q2NH19_METST</name>
<dbReference type="PANTHER" id="PTHR30408">
    <property type="entry name" value="TYPE-1 RESTRICTION ENZYME ECOKI SPECIFICITY PROTEIN"/>
    <property type="match status" value="1"/>
</dbReference>
<comment type="similarity">
    <text evidence="1">Belongs to the type-I restriction system S methylase family.</text>
</comment>
<accession>Q2NH19</accession>
<keyword evidence="2" id="KW-0680">Restriction system</keyword>
<gene>
    <name evidence="5" type="ordered locus">Msp_0484</name>
</gene>
<organism evidence="5 6">
    <name type="scientific">Methanosphaera stadtmanae (strain ATCC 43021 / DSM 3091 / JCM 11832 / MCB-3)</name>
    <dbReference type="NCBI Taxonomy" id="339860"/>
    <lineage>
        <taxon>Archaea</taxon>
        <taxon>Methanobacteriati</taxon>
        <taxon>Methanobacteriota</taxon>
        <taxon>Methanomada group</taxon>
        <taxon>Methanobacteria</taxon>
        <taxon>Methanobacteriales</taxon>
        <taxon>Methanobacteriaceae</taxon>
        <taxon>Methanosphaera</taxon>
    </lineage>
</organism>
<dbReference type="OrthoDB" id="78459at2157"/>
<dbReference type="GO" id="GO:0003677">
    <property type="term" value="F:DNA binding"/>
    <property type="evidence" value="ECO:0007669"/>
    <property type="project" value="UniProtKB-KW"/>
</dbReference>
<dbReference type="GeneID" id="3855563"/>
<dbReference type="SUPFAM" id="SSF116734">
    <property type="entry name" value="DNA methylase specificity domain"/>
    <property type="match status" value="2"/>
</dbReference>
<dbReference type="KEGG" id="mst:Msp_0484"/>
<dbReference type="CDD" id="cd17244">
    <property type="entry name" value="RMtype1_S_Apa101655I-TRD2-CR2_like"/>
    <property type="match status" value="1"/>
</dbReference>
<dbReference type="EMBL" id="CP000102">
    <property type="protein sequence ID" value="ABC56884.1"/>
    <property type="molecule type" value="Genomic_DNA"/>
</dbReference>
<dbReference type="Proteomes" id="UP000001931">
    <property type="component" value="Chromosome"/>
</dbReference>
<dbReference type="Gene3D" id="3.90.220.20">
    <property type="entry name" value="DNA methylase specificity domains"/>
    <property type="match status" value="2"/>
</dbReference>
<evidence type="ECO:0000256" key="2">
    <source>
        <dbReference type="ARBA" id="ARBA00022747"/>
    </source>
</evidence>
<sequence length="393" mass="46141">MQCNKNIPELRFPEFEGEWITYKLCDVVTRIIRKNKNLETKRPLTISAKYGLIDQIEFFDKYVASKNLKGYYLLKKGEFAYNKSYSNGFPYGAVKRLDLYNQGAISTLYICFEITNKINSNFLKIYFDSNKWNKEMYKIAVEGARNHGLLNIPINDFFNTKHLFPSISEQEKIADFLSAIDKKIGFMEKKHTLYQNIKKYYSHVLFSNTSDWNKKNLKDIAIIKMGFTPSTKKEEYWNGNIKWLAVSDMGSKYISKTKKHITKIAIGKKEIIKKDTLVMSFKLTIGKLGILKEDMYSNEAICNFQWKNKNINTEFMYYYLSSINLKKYGSQAAKGITLNKETLNMIPIRIPSYETQINIVNILSNIDIKLEYLSKKINYEKRYKKDLLQKMFV</sequence>
<dbReference type="InterPro" id="IPR044946">
    <property type="entry name" value="Restrct_endonuc_typeI_TRD_sf"/>
</dbReference>
<evidence type="ECO:0000313" key="5">
    <source>
        <dbReference type="EMBL" id="ABC56884.1"/>
    </source>
</evidence>
<dbReference type="REBASE" id="11800">
    <property type="entry name" value="S3.MstDORF479P"/>
</dbReference>
<dbReference type="Gene3D" id="1.10.287.1120">
    <property type="entry name" value="Bipartite methylase S protein"/>
    <property type="match status" value="1"/>
</dbReference>
<proteinExistence type="inferred from homology"/>
<protein>
    <submittedName>
        <fullName evidence="5">Predicted type I restriction-modification system subunit</fullName>
    </submittedName>
</protein>
<dbReference type="HOGENOM" id="CLU_021095_0_0_2"/>
<evidence type="ECO:0000256" key="1">
    <source>
        <dbReference type="ARBA" id="ARBA00010923"/>
    </source>
</evidence>
<keyword evidence="3" id="KW-0238">DNA-binding</keyword>
<dbReference type="InterPro" id="IPR000055">
    <property type="entry name" value="Restrct_endonuc_typeI_TRD"/>
</dbReference>
<dbReference type="STRING" id="339860.Msp_0484"/>
<evidence type="ECO:0000256" key="3">
    <source>
        <dbReference type="ARBA" id="ARBA00023125"/>
    </source>
</evidence>
<dbReference type="AlphaFoldDB" id="Q2NH19"/>
<feature type="domain" description="Type I restriction modification DNA specificity" evidence="4">
    <location>
        <begin position="210"/>
        <end position="377"/>
    </location>
</feature>
<evidence type="ECO:0000259" key="4">
    <source>
        <dbReference type="Pfam" id="PF01420"/>
    </source>
</evidence>
<keyword evidence="6" id="KW-1185">Reference proteome</keyword>
<dbReference type="Pfam" id="PF01420">
    <property type="entry name" value="Methylase_S"/>
    <property type="match status" value="1"/>
</dbReference>